<name>F8SJW1_BPPA3</name>
<organismHost>
    <name type="scientific">Pseudomonas aeruginosa</name>
    <dbReference type="NCBI Taxonomy" id="287"/>
</organismHost>
<dbReference type="OrthoDB" id="39297at10239"/>
<evidence type="ECO:0000313" key="2">
    <source>
        <dbReference type="Proteomes" id="UP000008388"/>
    </source>
</evidence>
<dbReference type="Proteomes" id="UP000008388">
    <property type="component" value="Segment"/>
</dbReference>
<proteinExistence type="predicted"/>
<dbReference type="EMBL" id="HQ630627">
    <property type="protein sequence ID" value="AEH03506.1"/>
    <property type="molecule type" value="Genomic_DNA"/>
</dbReference>
<protein>
    <submittedName>
        <fullName evidence="1">Uncharacterized protein 082</fullName>
    </submittedName>
</protein>
<dbReference type="GeneID" id="26643611"/>
<dbReference type="RefSeq" id="YP_009217162.1">
    <property type="nucleotide sequence ID" value="NC_028999.1"/>
</dbReference>
<keyword evidence="2" id="KW-1185">Reference proteome</keyword>
<evidence type="ECO:0000313" key="1">
    <source>
        <dbReference type="EMBL" id="AEH03506.1"/>
    </source>
</evidence>
<gene>
    <name evidence="1" type="primary">082</name>
</gene>
<organism evidence="1 2">
    <name type="scientific">Pseudomonas phage PhiPA3</name>
    <name type="common">Pseudomonas aeruginosa phage PhiPA3</name>
    <dbReference type="NCBI Taxonomy" id="998086"/>
    <lineage>
        <taxon>Viruses</taxon>
        <taxon>Duplodnaviria</taxon>
        <taxon>Heunggongvirae</taxon>
        <taxon>Uroviricota</taxon>
        <taxon>Caudoviricetes</taxon>
        <taxon>Chimalliviridae</taxon>
        <taxon>Miltoncavirus</taxon>
        <taxon>Miltoncavirus PhiPA3</taxon>
    </lineage>
</organism>
<sequence>MTAGTLQNDTTPWMKFAYNNKALFIAQKSIRYGMSWDSLNAAAVATPGKTITIGNYRYKCRLLLIAPADSGNSNSTLPGREWSNLIYNVCTAGPSTKGWAAFTTADLGIGGSFNGRYNWGQESGTATSGAGRAGVGYTTINKLDFNASGNTGTHMGWRPCLELVGKIA</sequence>
<dbReference type="KEGG" id="vg:26643611"/>
<reference evidence="1 2" key="1">
    <citation type="journal article" date="2011" name="Microbiology">
        <title>The Pseudomonas aeruginosa generalized transducing phage phiPA3 is a new member of the phiKZ-like group of 'jumbo' phages, and infects model laboratory strains and clinical isolates from cystic fibrosis patients.</title>
        <authorList>
            <person name="Monson R."/>
            <person name="Foulds I."/>
            <person name="Foweraker J."/>
            <person name="Welch M."/>
            <person name="Salmond G.P."/>
        </authorList>
    </citation>
    <scope>NUCLEOTIDE SEQUENCE [LARGE SCALE GENOMIC DNA]</scope>
</reference>
<accession>F8SJW1</accession>